<dbReference type="Proteomes" id="UP000288805">
    <property type="component" value="Unassembled WGS sequence"/>
</dbReference>
<sequence length="57" mass="6478">MMNFQVSKNGGKDKEKNMNLISINEDKELDEMEGFDSGNFPTMDTLNEDNDDTGEED</sequence>
<feature type="compositionally biased region" description="Acidic residues" evidence="1">
    <location>
        <begin position="46"/>
        <end position="57"/>
    </location>
</feature>
<protein>
    <submittedName>
        <fullName evidence="2">Uncharacterized protein</fullName>
    </submittedName>
</protein>
<evidence type="ECO:0000313" key="2">
    <source>
        <dbReference type="EMBL" id="RVW16041.1"/>
    </source>
</evidence>
<comment type="caution">
    <text evidence="2">The sequence shown here is derived from an EMBL/GenBank/DDBJ whole genome shotgun (WGS) entry which is preliminary data.</text>
</comment>
<proteinExistence type="predicted"/>
<dbReference type="AlphaFoldDB" id="A0A438BYG6"/>
<evidence type="ECO:0000313" key="3">
    <source>
        <dbReference type="Proteomes" id="UP000288805"/>
    </source>
</evidence>
<evidence type="ECO:0000256" key="1">
    <source>
        <dbReference type="SAM" id="MobiDB-lite"/>
    </source>
</evidence>
<dbReference type="EMBL" id="QGNW01002591">
    <property type="protein sequence ID" value="RVW16041.1"/>
    <property type="molecule type" value="Genomic_DNA"/>
</dbReference>
<accession>A0A438BYG6</accession>
<gene>
    <name evidence="2" type="ORF">CK203_079106</name>
</gene>
<name>A0A438BYG6_VITVI</name>
<reference evidence="2 3" key="1">
    <citation type="journal article" date="2018" name="PLoS Genet.">
        <title>Population sequencing reveals clonal diversity and ancestral inbreeding in the grapevine cultivar Chardonnay.</title>
        <authorList>
            <person name="Roach M.J."/>
            <person name="Johnson D.L."/>
            <person name="Bohlmann J."/>
            <person name="van Vuuren H.J."/>
            <person name="Jones S.J."/>
            <person name="Pretorius I.S."/>
            <person name="Schmidt S.A."/>
            <person name="Borneman A.R."/>
        </authorList>
    </citation>
    <scope>NUCLEOTIDE SEQUENCE [LARGE SCALE GENOMIC DNA]</scope>
    <source>
        <strain evidence="3">cv. Chardonnay</strain>
        <tissue evidence="2">Leaf</tissue>
    </source>
</reference>
<organism evidence="2 3">
    <name type="scientific">Vitis vinifera</name>
    <name type="common">Grape</name>
    <dbReference type="NCBI Taxonomy" id="29760"/>
    <lineage>
        <taxon>Eukaryota</taxon>
        <taxon>Viridiplantae</taxon>
        <taxon>Streptophyta</taxon>
        <taxon>Embryophyta</taxon>
        <taxon>Tracheophyta</taxon>
        <taxon>Spermatophyta</taxon>
        <taxon>Magnoliopsida</taxon>
        <taxon>eudicotyledons</taxon>
        <taxon>Gunneridae</taxon>
        <taxon>Pentapetalae</taxon>
        <taxon>rosids</taxon>
        <taxon>Vitales</taxon>
        <taxon>Vitaceae</taxon>
        <taxon>Viteae</taxon>
        <taxon>Vitis</taxon>
    </lineage>
</organism>
<feature type="region of interest" description="Disordered" evidence="1">
    <location>
        <begin position="1"/>
        <end position="57"/>
    </location>
</feature>